<feature type="region of interest" description="Disordered" evidence="1">
    <location>
        <begin position="37"/>
        <end position="56"/>
    </location>
</feature>
<accession>A0AAE1BEZ9</accession>
<organism evidence="2 3">
    <name type="scientific">Petrolisthes cinctipes</name>
    <name type="common">Flat porcelain crab</name>
    <dbReference type="NCBI Taxonomy" id="88211"/>
    <lineage>
        <taxon>Eukaryota</taxon>
        <taxon>Metazoa</taxon>
        <taxon>Ecdysozoa</taxon>
        <taxon>Arthropoda</taxon>
        <taxon>Crustacea</taxon>
        <taxon>Multicrustacea</taxon>
        <taxon>Malacostraca</taxon>
        <taxon>Eumalacostraca</taxon>
        <taxon>Eucarida</taxon>
        <taxon>Decapoda</taxon>
        <taxon>Pleocyemata</taxon>
        <taxon>Anomura</taxon>
        <taxon>Galatheoidea</taxon>
        <taxon>Porcellanidae</taxon>
        <taxon>Petrolisthes</taxon>
    </lineage>
</organism>
<name>A0AAE1BEZ9_PETCI</name>
<feature type="region of interest" description="Disordered" evidence="1">
    <location>
        <begin position="67"/>
        <end position="110"/>
    </location>
</feature>
<sequence>MNRREMIERTREPTDSRVVMVGWARWEGGAATRCRPAPVPGPAPTTAAASCSEGGCGTSVAVVDHSSVSGGPAHPPPPVVATTAANGTSRAGGRGASTNGDLGRTRINGV</sequence>
<dbReference type="EMBL" id="JAWQEG010009040">
    <property type="protein sequence ID" value="KAK3849243.1"/>
    <property type="molecule type" value="Genomic_DNA"/>
</dbReference>
<proteinExistence type="predicted"/>
<protein>
    <submittedName>
        <fullName evidence="2">Uncharacterized protein</fullName>
    </submittedName>
</protein>
<keyword evidence="3" id="KW-1185">Reference proteome</keyword>
<gene>
    <name evidence="2" type="ORF">Pcinc_043993</name>
</gene>
<evidence type="ECO:0000313" key="2">
    <source>
        <dbReference type="EMBL" id="KAK3849243.1"/>
    </source>
</evidence>
<feature type="non-terminal residue" evidence="2">
    <location>
        <position position="110"/>
    </location>
</feature>
<evidence type="ECO:0000256" key="1">
    <source>
        <dbReference type="SAM" id="MobiDB-lite"/>
    </source>
</evidence>
<reference evidence="2" key="1">
    <citation type="submission" date="2023-10" db="EMBL/GenBank/DDBJ databases">
        <title>Genome assemblies of two species of porcelain crab, Petrolisthes cinctipes and Petrolisthes manimaculis (Anomura: Porcellanidae).</title>
        <authorList>
            <person name="Angst P."/>
        </authorList>
    </citation>
    <scope>NUCLEOTIDE SEQUENCE</scope>
    <source>
        <strain evidence="2">PB745_01</strain>
        <tissue evidence="2">Gill</tissue>
    </source>
</reference>
<comment type="caution">
    <text evidence="2">The sequence shown here is derived from an EMBL/GenBank/DDBJ whole genome shotgun (WGS) entry which is preliminary data.</text>
</comment>
<evidence type="ECO:0000313" key="3">
    <source>
        <dbReference type="Proteomes" id="UP001286313"/>
    </source>
</evidence>
<dbReference type="AlphaFoldDB" id="A0AAE1BEZ9"/>
<dbReference type="Proteomes" id="UP001286313">
    <property type="component" value="Unassembled WGS sequence"/>
</dbReference>